<protein>
    <submittedName>
        <fullName evidence="1">Uncharacterized protein</fullName>
    </submittedName>
</protein>
<name>A0A8D5GDD1_9PROT</name>
<reference evidence="1" key="1">
    <citation type="journal article" date="2021" name="Arch. Microbiol.">
        <title>Methyloradius palustris gen. nov., sp. nov., a methanol-oxidizing bacterium isolated from snow.</title>
        <authorList>
            <person name="Miyadera T."/>
            <person name="Kojima H."/>
            <person name="Fukui M."/>
        </authorList>
    </citation>
    <scope>NUCLEOTIDE SEQUENCE</scope>
    <source>
        <strain evidence="1">Zm11</strain>
    </source>
</reference>
<organism evidence="1 2">
    <name type="scientific">Methyloradius palustris</name>
    <dbReference type="NCBI Taxonomy" id="2778876"/>
    <lineage>
        <taxon>Bacteria</taxon>
        <taxon>Pseudomonadati</taxon>
        <taxon>Pseudomonadota</taxon>
        <taxon>Betaproteobacteria</taxon>
        <taxon>Nitrosomonadales</taxon>
        <taxon>Methylophilaceae</taxon>
        <taxon>Methyloradius</taxon>
    </lineage>
</organism>
<evidence type="ECO:0000313" key="2">
    <source>
        <dbReference type="Proteomes" id="UP000826722"/>
    </source>
</evidence>
<gene>
    <name evidence="1" type="ORF">ZMTM_16420</name>
</gene>
<proteinExistence type="predicted"/>
<dbReference type="EMBL" id="AP024110">
    <property type="protein sequence ID" value="BCM25383.1"/>
    <property type="molecule type" value="Genomic_DNA"/>
</dbReference>
<evidence type="ECO:0000313" key="1">
    <source>
        <dbReference type="EMBL" id="BCM25383.1"/>
    </source>
</evidence>
<sequence>MDARIELTIVMSAGALRYYPRKHLDSLTIKLLYECIQVNNPLLVLMSYKQISHVIDPNHTNVIHMNRKT</sequence>
<dbReference type="KEGG" id="mpau:ZMTM_16420"/>
<accession>A0A8D5GDD1</accession>
<keyword evidence="2" id="KW-1185">Reference proteome</keyword>
<dbReference type="AlphaFoldDB" id="A0A8D5GDD1"/>
<dbReference type="Proteomes" id="UP000826722">
    <property type="component" value="Chromosome"/>
</dbReference>